<name>A0A9D1SFL6_9FIRM</name>
<evidence type="ECO:0000256" key="2">
    <source>
        <dbReference type="ARBA" id="ARBA00007171"/>
    </source>
</evidence>
<dbReference type="InterPro" id="IPR001460">
    <property type="entry name" value="PCN-bd_Tpept"/>
</dbReference>
<dbReference type="SUPFAM" id="SSF56519">
    <property type="entry name" value="Penicillin binding protein dimerisation domain"/>
    <property type="match status" value="1"/>
</dbReference>
<gene>
    <name evidence="6" type="ORF">IAC57_00690</name>
</gene>
<evidence type="ECO:0000259" key="5">
    <source>
        <dbReference type="Pfam" id="PF03717"/>
    </source>
</evidence>
<feature type="domain" description="Penicillin-binding protein dimerisation" evidence="5">
    <location>
        <begin position="41"/>
        <end position="183"/>
    </location>
</feature>
<sequence>MLAAITFLFCFLTARFFYVQVAWSGELGYRALDQWMREIPVVAERGLITDRNGVVLAENDTSYTVFARSNAVSDKEGTSRLLADALGVDGDALLEKLQSVKASEITVARHVSKSAIEKLEPEDPAGIYYARDNTRVYPKGDSLCQVLGFTSTDNSGTTGIEKYYDKYLAGENGELLYETDLVGIDLEGAVAAYLPAENGMNVGLTIDYGIQSVAESALKRVAETYSPASAECIVLDPDTFEILAMAGYPAYDLNEVPRDDTELLNSLSRNRIVCDIYEPGSTFKIFTAAADLEEWLHGNKNAFSTSYIFPSSRTRSVDGTTVKCWSTHANGKHCNQTLAEALNNSCNPCFTDIALSLGTETFYDYLSAFGFGKATGVDYGGEALGMLLPESAVRDCDLARIGFGQTIAVSGIQLACAAAAAVNGGYYYTPHLVKSIYASDGYVLQEVEKSLKNRTVSEKASALLAEMLEGVVRDGSGKKAYIEGYRVGGKTGTAQKYENGHIAAGKYVSSFVGFFPANDPEYLALVIVDEPQGAYYGSVVAAPCAKEIFEGIIALKNIQPYEGE</sequence>
<dbReference type="Pfam" id="PF00905">
    <property type="entry name" value="Transpeptidase"/>
    <property type="match status" value="1"/>
</dbReference>
<dbReference type="PANTHER" id="PTHR30627">
    <property type="entry name" value="PEPTIDOGLYCAN D,D-TRANSPEPTIDASE"/>
    <property type="match status" value="1"/>
</dbReference>
<dbReference type="InterPro" id="IPR050515">
    <property type="entry name" value="Beta-lactam/transpept"/>
</dbReference>
<reference evidence="6" key="2">
    <citation type="journal article" date="2021" name="PeerJ">
        <title>Extensive microbial diversity within the chicken gut microbiome revealed by metagenomics and culture.</title>
        <authorList>
            <person name="Gilroy R."/>
            <person name="Ravi A."/>
            <person name="Getino M."/>
            <person name="Pursley I."/>
            <person name="Horton D.L."/>
            <person name="Alikhan N.F."/>
            <person name="Baker D."/>
            <person name="Gharbi K."/>
            <person name="Hall N."/>
            <person name="Watson M."/>
            <person name="Adriaenssens E.M."/>
            <person name="Foster-Nyarko E."/>
            <person name="Jarju S."/>
            <person name="Secka A."/>
            <person name="Antonio M."/>
            <person name="Oren A."/>
            <person name="Chaudhuri R.R."/>
            <person name="La Ragione R."/>
            <person name="Hildebrand F."/>
            <person name="Pallen M.J."/>
        </authorList>
    </citation>
    <scope>NUCLEOTIDE SEQUENCE</scope>
    <source>
        <strain evidence="6">11687</strain>
    </source>
</reference>
<evidence type="ECO:0000256" key="3">
    <source>
        <dbReference type="ARBA" id="ARBA00023136"/>
    </source>
</evidence>
<dbReference type="InterPro" id="IPR012338">
    <property type="entry name" value="Beta-lactam/transpept-like"/>
</dbReference>
<dbReference type="Proteomes" id="UP000824081">
    <property type="component" value="Unassembled WGS sequence"/>
</dbReference>
<dbReference type="GO" id="GO:0008658">
    <property type="term" value="F:penicillin binding"/>
    <property type="evidence" value="ECO:0007669"/>
    <property type="project" value="InterPro"/>
</dbReference>
<dbReference type="Pfam" id="PF03717">
    <property type="entry name" value="PBP_dimer"/>
    <property type="match status" value="1"/>
</dbReference>
<evidence type="ECO:0000256" key="1">
    <source>
        <dbReference type="ARBA" id="ARBA00004370"/>
    </source>
</evidence>
<evidence type="ECO:0000259" key="4">
    <source>
        <dbReference type="Pfam" id="PF00905"/>
    </source>
</evidence>
<comment type="caution">
    <text evidence="6">The sequence shown here is derived from an EMBL/GenBank/DDBJ whole genome shotgun (WGS) entry which is preliminary data.</text>
</comment>
<dbReference type="Gene3D" id="3.90.1310.10">
    <property type="entry name" value="Penicillin-binding protein 2a (Domain 2)"/>
    <property type="match status" value="1"/>
</dbReference>
<dbReference type="Gene3D" id="3.30.450.330">
    <property type="match status" value="1"/>
</dbReference>
<dbReference type="EMBL" id="DVMZ01000018">
    <property type="protein sequence ID" value="HIU58594.1"/>
    <property type="molecule type" value="Genomic_DNA"/>
</dbReference>
<keyword evidence="3" id="KW-0472">Membrane</keyword>
<evidence type="ECO:0000313" key="7">
    <source>
        <dbReference type="Proteomes" id="UP000824081"/>
    </source>
</evidence>
<dbReference type="InterPro" id="IPR005311">
    <property type="entry name" value="PBP_dimer"/>
</dbReference>
<dbReference type="PANTHER" id="PTHR30627:SF1">
    <property type="entry name" value="PEPTIDOGLYCAN D,D-TRANSPEPTIDASE FTSI"/>
    <property type="match status" value="1"/>
</dbReference>
<protein>
    <submittedName>
        <fullName evidence="6">Stage V sporulation protein D</fullName>
    </submittedName>
</protein>
<proteinExistence type="inferred from homology"/>
<dbReference type="AlphaFoldDB" id="A0A9D1SFL6"/>
<accession>A0A9D1SFL6</accession>
<feature type="domain" description="Penicillin-binding protein transpeptidase" evidence="4">
    <location>
        <begin position="233"/>
        <end position="550"/>
    </location>
</feature>
<organism evidence="6 7">
    <name type="scientific">Candidatus Scatosoma pullistercoris</name>
    <dbReference type="NCBI Taxonomy" id="2840934"/>
    <lineage>
        <taxon>Bacteria</taxon>
        <taxon>Bacillati</taxon>
        <taxon>Bacillota</taxon>
        <taxon>Clostridia</taxon>
        <taxon>Candidatus Scatosoma</taxon>
    </lineage>
</organism>
<dbReference type="SUPFAM" id="SSF56601">
    <property type="entry name" value="beta-lactamase/transpeptidase-like"/>
    <property type="match status" value="1"/>
</dbReference>
<dbReference type="GO" id="GO:0071555">
    <property type="term" value="P:cell wall organization"/>
    <property type="evidence" value="ECO:0007669"/>
    <property type="project" value="TreeGrafter"/>
</dbReference>
<evidence type="ECO:0000313" key="6">
    <source>
        <dbReference type="EMBL" id="HIU58594.1"/>
    </source>
</evidence>
<comment type="subcellular location">
    <subcellularLocation>
        <location evidence="1">Membrane</location>
    </subcellularLocation>
</comment>
<reference evidence="6" key="1">
    <citation type="submission" date="2020-10" db="EMBL/GenBank/DDBJ databases">
        <authorList>
            <person name="Gilroy R."/>
        </authorList>
    </citation>
    <scope>NUCLEOTIDE SEQUENCE</scope>
    <source>
        <strain evidence="6">11687</strain>
    </source>
</reference>
<dbReference type="InterPro" id="IPR036138">
    <property type="entry name" value="PBP_dimer_sf"/>
</dbReference>
<comment type="similarity">
    <text evidence="2">Belongs to the transpeptidase family.</text>
</comment>
<dbReference type="GO" id="GO:0005886">
    <property type="term" value="C:plasma membrane"/>
    <property type="evidence" value="ECO:0007669"/>
    <property type="project" value="TreeGrafter"/>
</dbReference>
<dbReference type="Gene3D" id="3.40.710.10">
    <property type="entry name" value="DD-peptidase/beta-lactamase superfamily"/>
    <property type="match status" value="1"/>
</dbReference>